<dbReference type="PANTHER" id="PTHR43133:SF51">
    <property type="entry name" value="RNA POLYMERASE SIGMA FACTOR"/>
    <property type="match status" value="1"/>
</dbReference>
<feature type="region of interest" description="Disordered" evidence="4">
    <location>
        <begin position="335"/>
        <end position="380"/>
    </location>
</feature>
<dbReference type="SUPFAM" id="SSF88946">
    <property type="entry name" value="Sigma2 domain of RNA polymerase sigma factors"/>
    <property type="match status" value="1"/>
</dbReference>
<evidence type="ECO:0000256" key="4">
    <source>
        <dbReference type="SAM" id="MobiDB-lite"/>
    </source>
</evidence>
<sequence>MGLIEGDHARLVVAAQAGDRRAREELVAAYLPLVYNIVGRALSGHADVDDVVQETLLRVVRDLPALRAPESFRSWLVSITLRQINTHWQRQHALADRTTGIDEARRIPDAGAEPVDVTILRLHVSDERRRVVEAGRWLDPDHRVLLSLWWQECAGLLSREDMAAATGLTVAHAGVRLQRMREQLELCRTIVAALEADPRCPGLGETVAGWDGRPASVWRKRIARHTRDCPVCTATSAERVPAELLPLSLTTLAVPAALIAALAAKGLLSGTAASAAGLAAAPVAVATATGGGGVQGALIGKLQAVTAHPLVSLAAGAVLVAGTATYLTWPEPAPRAPGATAAPTAGTPTPLPSRTTAAPAAPSPASPSAVPGTVPLGARSLESADRPGQFVTYTGDFAALGGVAASSGAQARQRATFTVVGGLADARCVTFRAADGRYLRHHYLRLRLSTDDGSALFREDATFCPRPGAVAGSVTLHAHNYPGSVLRHRDGGIWLDGSDGTRAFAGQASFLVRGPGA</sequence>
<dbReference type="InterPro" id="IPR007934">
    <property type="entry name" value="AbfB_ABD"/>
</dbReference>
<keyword evidence="2" id="KW-0731">Sigma factor</keyword>
<keyword evidence="8" id="KW-1185">Reference proteome</keyword>
<dbReference type="EMBL" id="JAWJZF010000393">
    <property type="protein sequence ID" value="MDX2294562.1"/>
    <property type="molecule type" value="Genomic_DNA"/>
</dbReference>
<keyword evidence="1" id="KW-0805">Transcription regulation</keyword>
<dbReference type="Gene3D" id="1.10.1740.10">
    <property type="match status" value="1"/>
</dbReference>
<evidence type="ECO:0000256" key="2">
    <source>
        <dbReference type="ARBA" id="ARBA00023082"/>
    </source>
</evidence>
<organism evidence="7 8">
    <name type="scientific">Streptomyces roseolus</name>
    <dbReference type="NCBI Taxonomy" id="67358"/>
    <lineage>
        <taxon>Bacteria</taxon>
        <taxon>Bacillati</taxon>
        <taxon>Actinomycetota</taxon>
        <taxon>Actinomycetes</taxon>
        <taxon>Kitasatosporales</taxon>
        <taxon>Streptomycetaceae</taxon>
        <taxon>Streptomyces</taxon>
    </lineage>
</organism>
<gene>
    <name evidence="7" type="ORF">R2363_20590</name>
</gene>
<evidence type="ECO:0000259" key="6">
    <source>
        <dbReference type="Pfam" id="PF05270"/>
    </source>
</evidence>
<dbReference type="Pfam" id="PF05270">
    <property type="entry name" value="AbfB"/>
    <property type="match status" value="1"/>
</dbReference>
<protein>
    <submittedName>
        <fullName evidence="7">Sigma-70 family RNA polymerase sigma factor</fullName>
    </submittedName>
</protein>
<proteinExistence type="predicted"/>
<evidence type="ECO:0000256" key="1">
    <source>
        <dbReference type="ARBA" id="ARBA00023015"/>
    </source>
</evidence>
<dbReference type="InterPro" id="IPR014284">
    <property type="entry name" value="RNA_pol_sigma-70_dom"/>
</dbReference>
<name>A0ABU4K9Y7_9ACTN</name>
<dbReference type="SUPFAM" id="SSF110221">
    <property type="entry name" value="AbfB domain"/>
    <property type="match status" value="1"/>
</dbReference>
<feature type="domain" description="Alpha-L-arabinofuranosidase B arabinose-binding" evidence="6">
    <location>
        <begin position="380"/>
        <end position="512"/>
    </location>
</feature>
<dbReference type="InterPro" id="IPR007627">
    <property type="entry name" value="RNA_pol_sigma70_r2"/>
</dbReference>
<comment type="caution">
    <text evidence="7">The sequence shown here is derived from an EMBL/GenBank/DDBJ whole genome shotgun (WGS) entry which is preliminary data.</text>
</comment>
<evidence type="ECO:0000313" key="8">
    <source>
        <dbReference type="Proteomes" id="UP001278571"/>
    </source>
</evidence>
<evidence type="ECO:0000313" key="7">
    <source>
        <dbReference type="EMBL" id="MDX2294562.1"/>
    </source>
</evidence>
<dbReference type="CDD" id="cd23399">
    <property type="entry name" value="beta-trefoil_ABD_ABFB"/>
    <property type="match status" value="1"/>
</dbReference>
<dbReference type="NCBIfam" id="TIGR02937">
    <property type="entry name" value="sigma70-ECF"/>
    <property type="match status" value="1"/>
</dbReference>
<feature type="domain" description="RNA polymerase sigma-70 region 2" evidence="5">
    <location>
        <begin position="26"/>
        <end position="91"/>
    </location>
</feature>
<dbReference type="InterPro" id="IPR036195">
    <property type="entry name" value="AbfB_ABD_sf"/>
</dbReference>
<dbReference type="Pfam" id="PF04542">
    <property type="entry name" value="Sigma70_r2"/>
    <property type="match status" value="1"/>
</dbReference>
<dbReference type="InterPro" id="IPR013325">
    <property type="entry name" value="RNA_pol_sigma_r2"/>
</dbReference>
<dbReference type="PANTHER" id="PTHR43133">
    <property type="entry name" value="RNA POLYMERASE ECF-TYPE SIGMA FACTO"/>
    <property type="match status" value="1"/>
</dbReference>
<dbReference type="RefSeq" id="WP_319010866.1">
    <property type="nucleotide sequence ID" value="NZ_JAWJZF010000393.1"/>
</dbReference>
<dbReference type="InterPro" id="IPR039425">
    <property type="entry name" value="RNA_pol_sigma-70-like"/>
</dbReference>
<dbReference type="Proteomes" id="UP001278571">
    <property type="component" value="Unassembled WGS sequence"/>
</dbReference>
<evidence type="ECO:0000256" key="3">
    <source>
        <dbReference type="ARBA" id="ARBA00023163"/>
    </source>
</evidence>
<keyword evidence="3" id="KW-0804">Transcription</keyword>
<reference evidence="7 8" key="1">
    <citation type="submission" date="2023-10" db="EMBL/GenBank/DDBJ databases">
        <authorList>
            <person name="Wang X.X."/>
        </authorList>
    </citation>
    <scope>NUCLEOTIDE SEQUENCE [LARGE SCALE GENOMIC DNA]</scope>
    <source>
        <strain evidence="7 8">NBRC 12816</strain>
    </source>
</reference>
<feature type="compositionally biased region" description="Low complexity" evidence="4">
    <location>
        <begin position="336"/>
        <end position="360"/>
    </location>
</feature>
<evidence type="ECO:0000259" key="5">
    <source>
        <dbReference type="Pfam" id="PF04542"/>
    </source>
</evidence>
<accession>A0ABU4K9Y7</accession>
<dbReference type="Gene3D" id="2.80.10.50">
    <property type="match status" value="1"/>
</dbReference>